<accession>A0A0G3ELC4</accession>
<dbReference type="Gene3D" id="3.40.50.150">
    <property type="entry name" value="Vaccinia Virus protein VP39"/>
    <property type="match status" value="1"/>
</dbReference>
<keyword evidence="2 3" id="KW-0808">Transferase</keyword>
<dbReference type="PANTHER" id="PTHR43542:SF1">
    <property type="entry name" value="METHYLTRANSFERASE"/>
    <property type="match status" value="1"/>
</dbReference>
<dbReference type="CDD" id="cd02440">
    <property type="entry name" value="AdoMet_MTases"/>
    <property type="match status" value="1"/>
</dbReference>
<evidence type="ECO:0000256" key="2">
    <source>
        <dbReference type="ARBA" id="ARBA00022679"/>
    </source>
</evidence>
<protein>
    <submittedName>
        <fullName evidence="3">Ribosomal RNA small subunit methyltransferase D</fullName>
        <ecNumber evidence="3">2.1.1.171</ecNumber>
    </submittedName>
</protein>
<dbReference type="EMBL" id="CP010904">
    <property type="protein sequence ID" value="AKJ65570.1"/>
    <property type="molecule type" value="Genomic_DNA"/>
</dbReference>
<dbReference type="Proteomes" id="UP000035268">
    <property type="component" value="Chromosome"/>
</dbReference>
<dbReference type="PATRIC" id="fig|1609981.3.peg.2443"/>
<dbReference type="PROSITE" id="PS00092">
    <property type="entry name" value="N6_MTASE"/>
    <property type="match status" value="1"/>
</dbReference>
<reference evidence="3 4" key="2">
    <citation type="journal article" date="2016" name="ISME J.">
        <title>Characterization of the first cultured representative of Verrucomicrobia subdivision 5 indicates the proposal of a novel phylum.</title>
        <authorList>
            <person name="Spring S."/>
            <person name="Bunk B."/>
            <person name="Sproer C."/>
            <person name="Schumann P."/>
            <person name="Rohde M."/>
            <person name="Tindall B.J."/>
            <person name="Klenk H.P."/>
        </authorList>
    </citation>
    <scope>NUCLEOTIDE SEQUENCE [LARGE SCALE GENOMIC DNA]</scope>
    <source>
        <strain evidence="3 4">L21-Fru-AB</strain>
    </source>
</reference>
<dbReference type="Pfam" id="PF03602">
    <property type="entry name" value="Cons_hypoth95"/>
    <property type="match status" value="1"/>
</dbReference>
<keyword evidence="4" id="KW-1185">Reference proteome</keyword>
<dbReference type="RefSeq" id="WP_052882781.1">
    <property type="nucleotide sequence ID" value="NZ_CP010904.1"/>
</dbReference>
<evidence type="ECO:0000313" key="3">
    <source>
        <dbReference type="EMBL" id="AKJ65570.1"/>
    </source>
</evidence>
<keyword evidence="1 3" id="KW-0489">Methyltransferase</keyword>
<dbReference type="InterPro" id="IPR029063">
    <property type="entry name" value="SAM-dependent_MTases_sf"/>
</dbReference>
<dbReference type="GO" id="GO:0003676">
    <property type="term" value="F:nucleic acid binding"/>
    <property type="evidence" value="ECO:0007669"/>
    <property type="project" value="InterPro"/>
</dbReference>
<dbReference type="OrthoDB" id="9803017at2"/>
<dbReference type="STRING" id="1307763.L21SP4_02344"/>
<organism evidence="3 4">
    <name type="scientific">Kiritimatiella glycovorans</name>
    <dbReference type="NCBI Taxonomy" id="1307763"/>
    <lineage>
        <taxon>Bacteria</taxon>
        <taxon>Pseudomonadati</taxon>
        <taxon>Kiritimatiellota</taxon>
        <taxon>Kiritimatiellia</taxon>
        <taxon>Kiritimatiellales</taxon>
        <taxon>Kiritimatiellaceae</taxon>
        <taxon>Kiritimatiella</taxon>
    </lineage>
</organism>
<dbReference type="EC" id="2.1.1.171" evidence="3"/>
<dbReference type="AlphaFoldDB" id="A0A0G3ELC4"/>
<evidence type="ECO:0000313" key="4">
    <source>
        <dbReference type="Proteomes" id="UP000035268"/>
    </source>
</evidence>
<proteinExistence type="predicted"/>
<dbReference type="InterPro" id="IPR002052">
    <property type="entry name" value="DNA_methylase_N6_adenine_CS"/>
</dbReference>
<dbReference type="KEGG" id="vbl:L21SP4_02344"/>
<dbReference type="InterPro" id="IPR004398">
    <property type="entry name" value="RNA_MeTrfase_RsmD"/>
</dbReference>
<reference evidence="4" key="1">
    <citation type="submission" date="2015-02" db="EMBL/GenBank/DDBJ databases">
        <title>Description and complete genome sequence of the first cultured representative of the subdivision 5 of the Verrucomicrobia phylum.</title>
        <authorList>
            <person name="Spring S."/>
            <person name="Bunk B."/>
            <person name="Sproer C."/>
            <person name="Klenk H.-P."/>
        </authorList>
    </citation>
    <scope>NUCLEOTIDE SEQUENCE [LARGE SCALE GENOMIC DNA]</scope>
    <source>
        <strain evidence="4">L21-Fru-AB</strain>
    </source>
</reference>
<dbReference type="NCBIfam" id="TIGR00095">
    <property type="entry name" value="16S rRNA (guanine(966)-N(2))-methyltransferase RsmD"/>
    <property type="match status" value="1"/>
</dbReference>
<evidence type="ECO:0000256" key="1">
    <source>
        <dbReference type="ARBA" id="ARBA00022603"/>
    </source>
</evidence>
<dbReference type="PIRSF" id="PIRSF004553">
    <property type="entry name" value="CHP00095"/>
    <property type="match status" value="1"/>
</dbReference>
<gene>
    <name evidence="3" type="primary">rsmD</name>
    <name evidence="3" type="ORF">L21SP4_02344</name>
</gene>
<dbReference type="PANTHER" id="PTHR43542">
    <property type="entry name" value="METHYLTRANSFERASE"/>
    <property type="match status" value="1"/>
</dbReference>
<dbReference type="GO" id="GO:0052913">
    <property type="term" value="F:16S rRNA (guanine(966)-N(2))-methyltransferase activity"/>
    <property type="evidence" value="ECO:0007669"/>
    <property type="project" value="UniProtKB-EC"/>
</dbReference>
<sequence>MRIVSGKLGGRRFGAPEGIRPTQERVREALFSSLGDRVEDARVLDLFAGSGAFGLEAWSRGAKEVRFVEKNGRVFQSLNSNLDALIPAEARPAVKAHRCSAERFLETWQGAAFDLVLADPPYRKALAQKTLSALSRTPMVAAGGLVVLETAADDPVRVEAPWRAVMERTYGDARITVIRRTEEIA</sequence>
<dbReference type="SUPFAM" id="SSF53335">
    <property type="entry name" value="S-adenosyl-L-methionine-dependent methyltransferases"/>
    <property type="match status" value="1"/>
</dbReference>
<name>A0A0G3ELC4_9BACT</name>